<protein>
    <submittedName>
        <fullName evidence="1">5812_t:CDS:1</fullName>
    </submittedName>
</protein>
<evidence type="ECO:0000313" key="2">
    <source>
        <dbReference type="Proteomes" id="UP000789831"/>
    </source>
</evidence>
<evidence type="ECO:0000313" key="1">
    <source>
        <dbReference type="EMBL" id="CAG8651917.1"/>
    </source>
</evidence>
<organism evidence="1 2">
    <name type="scientific">Ambispora gerdemannii</name>
    <dbReference type="NCBI Taxonomy" id="144530"/>
    <lineage>
        <taxon>Eukaryota</taxon>
        <taxon>Fungi</taxon>
        <taxon>Fungi incertae sedis</taxon>
        <taxon>Mucoromycota</taxon>
        <taxon>Glomeromycotina</taxon>
        <taxon>Glomeromycetes</taxon>
        <taxon>Archaeosporales</taxon>
        <taxon>Ambisporaceae</taxon>
        <taxon>Ambispora</taxon>
    </lineage>
</organism>
<accession>A0A9N9DUW2</accession>
<dbReference type="Proteomes" id="UP000789831">
    <property type="component" value="Unassembled WGS sequence"/>
</dbReference>
<sequence length="115" mass="13594">MYENVKYRFSHLPNTLQLCICQINERAMTFSDPIGVKVTGLNEETGEIMLNCQRENVKFRTEPRKKVLRDGKHSILVEKNFEIKYELVRSSDVIRTKKNLLKRVAFFCHLLCRQC</sequence>
<dbReference type="EMBL" id="CAJVPL010004842">
    <property type="protein sequence ID" value="CAG8651917.1"/>
    <property type="molecule type" value="Genomic_DNA"/>
</dbReference>
<comment type="caution">
    <text evidence="1">The sequence shown here is derived from an EMBL/GenBank/DDBJ whole genome shotgun (WGS) entry which is preliminary data.</text>
</comment>
<name>A0A9N9DUW2_9GLOM</name>
<reference evidence="1" key="1">
    <citation type="submission" date="2021-06" db="EMBL/GenBank/DDBJ databases">
        <authorList>
            <person name="Kallberg Y."/>
            <person name="Tangrot J."/>
            <person name="Rosling A."/>
        </authorList>
    </citation>
    <scope>NUCLEOTIDE SEQUENCE</scope>
    <source>
        <strain evidence="1">MT106</strain>
    </source>
</reference>
<proteinExistence type="predicted"/>
<dbReference type="OrthoDB" id="9973021at2759"/>
<dbReference type="AlphaFoldDB" id="A0A9N9DUW2"/>
<keyword evidence="2" id="KW-1185">Reference proteome</keyword>
<gene>
    <name evidence="1" type="ORF">AGERDE_LOCUS11441</name>
</gene>